<keyword evidence="3" id="KW-1185">Reference proteome</keyword>
<dbReference type="AlphaFoldDB" id="F5J1Y1"/>
<feature type="compositionally biased region" description="Basic and acidic residues" evidence="1">
    <location>
        <begin position="206"/>
        <end position="222"/>
    </location>
</feature>
<organism evidence="2 3">
    <name type="scientific">Dysgonomonas gadei ATCC BAA-286</name>
    <dbReference type="NCBI Taxonomy" id="742766"/>
    <lineage>
        <taxon>Bacteria</taxon>
        <taxon>Pseudomonadati</taxon>
        <taxon>Bacteroidota</taxon>
        <taxon>Bacteroidia</taxon>
        <taxon>Bacteroidales</taxon>
        <taxon>Dysgonomonadaceae</taxon>
        <taxon>Dysgonomonas</taxon>
    </lineage>
</organism>
<dbReference type="InterPro" id="IPR014942">
    <property type="entry name" value="AbiEii"/>
</dbReference>
<comment type="caution">
    <text evidence="2">The sequence shown here is derived from an EMBL/GenBank/DDBJ whole genome shotgun (WGS) entry which is preliminary data.</text>
</comment>
<feature type="region of interest" description="Disordered" evidence="1">
    <location>
        <begin position="206"/>
        <end position="236"/>
    </location>
</feature>
<accession>F5J1Y1</accession>
<proteinExistence type="predicted"/>
<protein>
    <recommendedName>
        <fullName evidence="4">Nucleotidyl transferase AbiEii/AbiGii toxin family protein</fullName>
    </recommendedName>
</protein>
<dbReference type="Gene3D" id="3.10.450.620">
    <property type="entry name" value="JHP933, nucleotidyltransferase-like core domain"/>
    <property type="match status" value="1"/>
</dbReference>
<reference evidence="2 3" key="1">
    <citation type="submission" date="2011-04" db="EMBL/GenBank/DDBJ databases">
        <title>The Genome Sequence of Dysgonomonas gadei ATCC BAA-286.</title>
        <authorList>
            <consortium name="The Broad Institute Genome Sequencing Platform"/>
            <person name="Earl A."/>
            <person name="Ward D."/>
            <person name="Feldgarden M."/>
            <person name="Gevers D."/>
            <person name="Pudlo N."/>
            <person name="Martens E."/>
            <person name="Allen-Vercoe E."/>
            <person name="Young S.K."/>
            <person name="Zeng Q."/>
            <person name="Gargeya S."/>
            <person name="Fitzgerald M."/>
            <person name="Haas B."/>
            <person name="Abouelleil A."/>
            <person name="Alvarado L."/>
            <person name="Arachchi H.M."/>
            <person name="Berlin A."/>
            <person name="Brown A."/>
            <person name="Chapman S.B."/>
            <person name="Chen Z."/>
            <person name="Dunbar C."/>
            <person name="Freedman E."/>
            <person name="Gearin G."/>
            <person name="Gellesch M."/>
            <person name="Goldberg J."/>
            <person name="Griggs A."/>
            <person name="Gujja S."/>
            <person name="Heiman D."/>
            <person name="Howarth C."/>
            <person name="Larson L."/>
            <person name="Lui A."/>
            <person name="MacDonald P.J.P."/>
            <person name="Mehta T."/>
            <person name="Montmayeur A."/>
            <person name="Murphy C."/>
            <person name="Neiman D."/>
            <person name="Pearson M."/>
            <person name="Priest M."/>
            <person name="Roberts A."/>
            <person name="Saif S."/>
            <person name="Shea T."/>
            <person name="Shenoy N."/>
            <person name="Sisk P."/>
            <person name="Stolte C."/>
            <person name="Sykes S."/>
            <person name="Yandava C."/>
            <person name="Wortman J."/>
            <person name="Nusbaum C."/>
            <person name="Birren B."/>
        </authorList>
    </citation>
    <scope>NUCLEOTIDE SEQUENCE [LARGE SCALE GENOMIC DNA]</scope>
    <source>
        <strain evidence="2 3">ATCC BAA-286</strain>
    </source>
</reference>
<evidence type="ECO:0008006" key="4">
    <source>
        <dbReference type="Google" id="ProtNLM"/>
    </source>
</evidence>
<dbReference type="eggNOG" id="COG2253">
    <property type="taxonomic scope" value="Bacteria"/>
</dbReference>
<evidence type="ECO:0000313" key="3">
    <source>
        <dbReference type="Proteomes" id="UP000004913"/>
    </source>
</evidence>
<dbReference type="Pfam" id="PF08843">
    <property type="entry name" value="AbiEii"/>
    <property type="match status" value="1"/>
</dbReference>
<dbReference type="OrthoDB" id="9796281at2"/>
<evidence type="ECO:0000256" key="1">
    <source>
        <dbReference type="SAM" id="MobiDB-lite"/>
    </source>
</evidence>
<sequence length="236" mass="27102">MLHTQTVEAGTYALLKSIMNDSTFSGFALAGGTALSLLIGHRKSIDLDLFTTKEFNPVQLEQYLQKNYTFKGDFLEGYSLKGEVNGIKLDFIRHDYPDVEPRIQEDGVRLYGLKDIAAMKLSAIGDNGTRLKDFIDVAYLSGYLSLKEMLTAFEAKYPQTNPYRALKGLNYYDDIRFSERINLLGKDFRWEDIAARLTDMTREENKRFPHLKEEAAGKEKKLQQPVIQPRKRGRRM</sequence>
<dbReference type="EMBL" id="ADLV01000039">
    <property type="protein sequence ID" value="EGK00237.1"/>
    <property type="molecule type" value="Genomic_DNA"/>
</dbReference>
<dbReference type="HOGENOM" id="CLU_106275_1_0_10"/>
<name>F5J1Y1_9BACT</name>
<gene>
    <name evidence="2" type="ORF">HMPREF9455_03376</name>
</gene>
<dbReference type="Proteomes" id="UP000004913">
    <property type="component" value="Unassembled WGS sequence"/>
</dbReference>
<evidence type="ECO:0000313" key="2">
    <source>
        <dbReference type="EMBL" id="EGK00237.1"/>
    </source>
</evidence>